<dbReference type="Gene3D" id="2.40.128.20">
    <property type="match status" value="1"/>
</dbReference>
<dbReference type="SUPFAM" id="SSF50814">
    <property type="entry name" value="Lipocalins"/>
    <property type="match status" value="1"/>
</dbReference>
<dbReference type="InterPro" id="IPR012674">
    <property type="entry name" value="Calycin"/>
</dbReference>
<keyword evidence="2" id="KW-0449">Lipoprotein</keyword>
<keyword evidence="2" id="KW-0472">Membrane</keyword>
<evidence type="ECO:0000256" key="2">
    <source>
        <dbReference type="PIRNR" id="PIRNR036893"/>
    </source>
</evidence>
<name>A0A6M0K5X8_9GAMM</name>
<keyword evidence="2" id="KW-0446">Lipid-binding</keyword>
<comment type="function">
    <text evidence="2">Involved in the storage or transport of lipids necessary for membrane maintenance under stressful conditions. Displays a binding preference for lysophospholipids.</text>
</comment>
<dbReference type="EMBL" id="JAAIJQ010000106">
    <property type="protein sequence ID" value="NEV64711.1"/>
    <property type="molecule type" value="Genomic_DNA"/>
</dbReference>
<dbReference type="CDD" id="cd19438">
    <property type="entry name" value="lipocalin_Blc-like"/>
    <property type="match status" value="1"/>
</dbReference>
<evidence type="ECO:0000313" key="5">
    <source>
        <dbReference type="Proteomes" id="UP000483379"/>
    </source>
</evidence>
<dbReference type="AlphaFoldDB" id="A0A6M0K5X8"/>
<dbReference type="PIRSF" id="PIRSF036893">
    <property type="entry name" value="Lipocalin_ApoD"/>
    <property type="match status" value="1"/>
</dbReference>
<dbReference type="InterPro" id="IPR002446">
    <property type="entry name" value="Lipocalin_bac"/>
</dbReference>
<evidence type="ECO:0000259" key="3">
    <source>
        <dbReference type="Pfam" id="PF08212"/>
    </source>
</evidence>
<protein>
    <recommendedName>
        <fullName evidence="2">Outer membrane lipoprotein Blc</fullName>
    </recommendedName>
</protein>
<reference evidence="4 5" key="1">
    <citation type="submission" date="2020-02" db="EMBL/GenBank/DDBJ databases">
        <title>Genome sequences of Thiorhodococcus mannitoliphagus and Thiorhodococcus minor, purple sulfur photosynthetic bacteria in the gammaproteobacterial family, Chromatiaceae.</title>
        <authorList>
            <person name="Aviles F.A."/>
            <person name="Meyer T.E."/>
            <person name="Kyndt J.A."/>
        </authorList>
    </citation>
    <scope>NUCLEOTIDE SEQUENCE [LARGE SCALE GENOMIC DNA]</scope>
    <source>
        <strain evidence="4 5">DSM 11518</strain>
    </source>
</reference>
<dbReference type="PRINTS" id="PR01171">
    <property type="entry name" value="BCTLIPOCALIN"/>
</dbReference>
<comment type="subcellular location">
    <subcellularLocation>
        <location evidence="2">Cell outer membrane</location>
    </subcellularLocation>
</comment>
<dbReference type="InterPro" id="IPR022271">
    <property type="entry name" value="Lipocalin_ApoD"/>
</dbReference>
<dbReference type="InterPro" id="IPR000566">
    <property type="entry name" value="Lipocln_cytosolic_FA-bd_dom"/>
</dbReference>
<comment type="similarity">
    <text evidence="1 2">Belongs to the calycin superfamily. Lipocalin family.</text>
</comment>
<organism evidence="4 5">
    <name type="scientific">Thiorhodococcus minor</name>
    <dbReference type="NCBI Taxonomy" id="57489"/>
    <lineage>
        <taxon>Bacteria</taxon>
        <taxon>Pseudomonadati</taxon>
        <taxon>Pseudomonadota</taxon>
        <taxon>Gammaproteobacteria</taxon>
        <taxon>Chromatiales</taxon>
        <taxon>Chromatiaceae</taxon>
        <taxon>Thiorhodococcus</taxon>
    </lineage>
</organism>
<dbReference type="PANTHER" id="PTHR10612">
    <property type="entry name" value="APOLIPOPROTEIN D"/>
    <property type="match status" value="1"/>
</dbReference>
<dbReference type="Proteomes" id="UP000483379">
    <property type="component" value="Unassembled WGS sequence"/>
</dbReference>
<evidence type="ECO:0000313" key="4">
    <source>
        <dbReference type="EMBL" id="NEV64711.1"/>
    </source>
</evidence>
<feature type="domain" description="Lipocalin/cytosolic fatty-acid binding" evidence="3">
    <location>
        <begin position="4"/>
        <end position="148"/>
    </location>
</feature>
<dbReference type="GO" id="GO:0009279">
    <property type="term" value="C:cell outer membrane"/>
    <property type="evidence" value="ECO:0007669"/>
    <property type="project" value="UniProtKB-SubCell"/>
</dbReference>
<accession>A0A6M0K5X8</accession>
<evidence type="ECO:0000256" key="1">
    <source>
        <dbReference type="ARBA" id="ARBA00006889"/>
    </source>
</evidence>
<dbReference type="InterPro" id="IPR047202">
    <property type="entry name" value="Lipocalin_Blc-like_dom"/>
</dbReference>
<dbReference type="Pfam" id="PF08212">
    <property type="entry name" value="Lipocalin_2"/>
    <property type="match status" value="1"/>
</dbReference>
<keyword evidence="2" id="KW-0998">Cell outer membrane</keyword>
<comment type="subunit">
    <text evidence="2">Homodimer.</text>
</comment>
<gene>
    <name evidence="4" type="ORF">G3446_23050</name>
</gene>
<dbReference type="RefSeq" id="WP_164455715.1">
    <property type="nucleotide sequence ID" value="NZ_JAAIJQ010000106.1"/>
</dbReference>
<dbReference type="GO" id="GO:0008289">
    <property type="term" value="F:lipid binding"/>
    <property type="evidence" value="ECO:0007669"/>
    <property type="project" value="UniProtKB-UniRule"/>
</dbReference>
<proteinExistence type="inferred from homology"/>
<sequence length="152" mass="16760">MAQVDLERLLGTWLEVARLPNLEADGFGQRAVNVTATYTQGSDGRIRVQTVSYNANAGLRRTEVNGMVRPASADGAKLVLTFFHLIRGHLWVIGLDPEYRWALMGTPSRRRLWLIARTPRLDPADYDRAMAIAAAQGYDAARVTPTPQGVAV</sequence>
<keyword evidence="5" id="KW-1185">Reference proteome</keyword>
<dbReference type="GO" id="GO:0006950">
    <property type="term" value="P:response to stress"/>
    <property type="evidence" value="ECO:0007669"/>
    <property type="project" value="UniProtKB-ARBA"/>
</dbReference>
<comment type="caution">
    <text evidence="4">The sequence shown here is derived from an EMBL/GenBank/DDBJ whole genome shotgun (WGS) entry which is preliminary data.</text>
</comment>
<dbReference type="PANTHER" id="PTHR10612:SF34">
    <property type="entry name" value="APOLIPOPROTEIN D"/>
    <property type="match status" value="1"/>
</dbReference>